<dbReference type="NCBIfam" id="NF001452">
    <property type="entry name" value="PRK00311.1"/>
    <property type="match status" value="1"/>
</dbReference>
<dbReference type="Gene3D" id="3.20.20.60">
    <property type="entry name" value="Phosphoenolpyruvate-binding domains"/>
    <property type="match status" value="1"/>
</dbReference>
<dbReference type="HAMAP" id="MF_00156">
    <property type="entry name" value="PanB"/>
    <property type="match status" value="1"/>
</dbReference>
<dbReference type="NCBIfam" id="TIGR00222">
    <property type="entry name" value="panB"/>
    <property type="match status" value="1"/>
</dbReference>
<dbReference type="GO" id="GO:0003864">
    <property type="term" value="F:3-methyl-2-oxobutanoate hydroxymethyltransferase activity"/>
    <property type="evidence" value="ECO:0007669"/>
    <property type="project" value="UniProtKB-EC"/>
</dbReference>
<evidence type="ECO:0000256" key="5">
    <source>
        <dbReference type="ARBA" id="ARBA00049172"/>
    </source>
</evidence>
<dbReference type="InterPro" id="IPR040442">
    <property type="entry name" value="Pyrv_kinase-like_dom_sf"/>
</dbReference>
<evidence type="ECO:0000256" key="1">
    <source>
        <dbReference type="ARBA" id="ARBA00005033"/>
    </source>
</evidence>
<dbReference type="PANTHER" id="PTHR20881">
    <property type="entry name" value="3-METHYL-2-OXOBUTANOATE HYDROXYMETHYLTRANSFERASE"/>
    <property type="match status" value="1"/>
</dbReference>
<dbReference type="EMBL" id="ML220113">
    <property type="protein sequence ID" value="TGZ83880.1"/>
    <property type="molecule type" value="Genomic_DNA"/>
</dbReference>
<keyword evidence="9" id="KW-1185">Reference proteome</keyword>
<dbReference type="InterPro" id="IPR003700">
    <property type="entry name" value="Pantoate_hydroxy_MeTrfase"/>
</dbReference>
<sequence>MKPSSPAALLRSRSFCSAASSSARRPLVQRTLRLGVAQNVSPIIPAAPASELNPSTRSPWNQCRHSSHSPMSPTAAPGRNKITINTLRNLYKKGTPITMVTAHDFPSGLAADLAGVEIVLVGDSLAMVALGLEDTNQLTLDAMIHHCKAVARGAQTSFLIGDLPMGTYETSPSDAIRSSLRLIQEGRMNAVKLEGGVELVPTIKHLTSFGIPVLGHVGLTPQRNNSLGGFRVQGKTVESAKKVLHDALAIQEAGVFGMVLEAVPEEISRMVTEKLNVPTIGIGAGAGTSGQVLVQCDMLGNWPEGRFMPKFVRKYRDIFKESMEGIQQFKEEVRSAQYPAVEHTYPMPAAEVDKFKEWMATQQEPAKGKE</sequence>
<dbReference type="STRING" id="341454.A0A4S2N3U8"/>
<dbReference type="UniPathway" id="UPA00028">
    <property type="reaction ID" value="UER00003"/>
</dbReference>
<dbReference type="CDD" id="cd06557">
    <property type="entry name" value="KPHMT-like"/>
    <property type="match status" value="1"/>
</dbReference>
<evidence type="ECO:0000256" key="6">
    <source>
        <dbReference type="RuleBase" id="RU362100"/>
    </source>
</evidence>
<evidence type="ECO:0000256" key="7">
    <source>
        <dbReference type="SAM" id="MobiDB-lite"/>
    </source>
</evidence>
<keyword evidence="6" id="KW-0566">Pantothenate biosynthesis</keyword>
<name>A0A4S2N3U8_9PEZI</name>
<feature type="compositionally biased region" description="Polar residues" evidence="7">
    <location>
        <begin position="52"/>
        <end position="72"/>
    </location>
</feature>
<keyword evidence="4 6" id="KW-0808">Transferase</keyword>
<dbReference type="SUPFAM" id="SSF51621">
    <property type="entry name" value="Phosphoenolpyruvate/pyruvate domain"/>
    <property type="match status" value="1"/>
</dbReference>
<proteinExistence type="inferred from homology"/>
<comment type="catalytic activity">
    <reaction evidence="5 6">
        <text>(6R)-5,10-methylene-5,6,7,8-tetrahydrofolate + 3-methyl-2-oxobutanoate + H2O = 2-dehydropantoate + (6S)-5,6,7,8-tetrahydrofolate</text>
        <dbReference type="Rhea" id="RHEA:11824"/>
        <dbReference type="ChEBI" id="CHEBI:11561"/>
        <dbReference type="ChEBI" id="CHEBI:11851"/>
        <dbReference type="ChEBI" id="CHEBI:15377"/>
        <dbReference type="ChEBI" id="CHEBI:15636"/>
        <dbReference type="ChEBI" id="CHEBI:57453"/>
        <dbReference type="EC" id="2.1.2.11"/>
    </reaction>
</comment>
<evidence type="ECO:0000313" key="9">
    <source>
        <dbReference type="Proteomes" id="UP000298138"/>
    </source>
</evidence>
<dbReference type="PANTHER" id="PTHR20881:SF0">
    <property type="entry name" value="3-METHYL-2-OXOBUTANOATE HYDROXYMETHYLTRANSFERASE"/>
    <property type="match status" value="1"/>
</dbReference>
<reference evidence="8 9" key="1">
    <citation type="submission" date="2019-04" db="EMBL/GenBank/DDBJ databases">
        <title>Comparative genomics and transcriptomics to analyze fruiting body development in filamentous ascomycetes.</title>
        <authorList>
            <consortium name="DOE Joint Genome Institute"/>
            <person name="Lutkenhaus R."/>
            <person name="Traeger S."/>
            <person name="Breuer J."/>
            <person name="Kuo A."/>
            <person name="Lipzen A."/>
            <person name="Pangilinan J."/>
            <person name="Dilworth D."/>
            <person name="Sandor L."/>
            <person name="Poggeler S."/>
            <person name="Barry K."/>
            <person name="Grigoriev I.V."/>
            <person name="Nowrousian M."/>
        </authorList>
    </citation>
    <scope>NUCLEOTIDE SEQUENCE [LARGE SCALE GENOMIC DNA]</scope>
    <source>
        <strain evidence="8 9">CBS 389.68</strain>
    </source>
</reference>
<dbReference type="Proteomes" id="UP000298138">
    <property type="component" value="Unassembled WGS sequence"/>
</dbReference>
<dbReference type="GO" id="GO:0000287">
    <property type="term" value="F:magnesium ion binding"/>
    <property type="evidence" value="ECO:0007669"/>
    <property type="project" value="TreeGrafter"/>
</dbReference>
<evidence type="ECO:0000256" key="2">
    <source>
        <dbReference type="ARBA" id="ARBA00008676"/>
    </source>
</evidence>
<dbReference type="FunFam" id="3.20.20.60:FF:000003">
    <property type="entry name" value="3-methyl-2-oxobutanoate hydroxymethyltransferase"/>
    <property type="match status" value="1"/>
</dbReference>
<organism evidence="8 9">
    <name type="scientific">Ascodesmis nigricans</name>
    <dbReference type="NCBI Taxonomy" id="341454"/>
    <lineage>
        <taxon>Eukaryota</taxon>
        <taxon>Fungi</taxon>
        <taxon>Dikarya</taxon>
        <taxon>Ascomycota</taxon>
        <taxon>Pezizomycotina</taxon>
        <taxon>Pezizomycetes</taxon>
        <taxon>Pezizales</taxon>
        <taxon>Ascodesmidaceae</taxon>
        <taxon>Ascodesmis</taxon>
    </lineage>
</organism>
<dbReference type="AlphaFoldDB" id="A0A4S2N3U8"/>
<dbReference type="GO" id="GO:0015940">
    <property type="term" value="P:pantothenate biosynthetic process"/>
    <property type="evidence" value="ECO:0007669"/>
    <property type="project" value="UniProtKB-UniPathway"/>
</dbReference>
<protein>
    <recommendedName>
        <fullName evidence="3 6">3-methyl-2-oxobutanoate hydroxymethyltransferase</fullName>
        <ecNumber evidence="3 6">2.1.2.11</ecNumber>
    </recommendedName>
</protein>
<dbReference type="GO" id="GO:0032259">
    <property type="term" value="P:methylation"/>
    <property type="evidence" value="ECO:0007669"/>
    <property type="project" value="UniProtKB-KW"/>
</dbReference>
<dbReference type="GO" id="GO:0008168">
    <property type="term" value="F:methyltransferase activity"/>
    <property type="evidence" value="ECO:0007669"/>
    <property type="project" value="UniProtKB-KW"/>
</dbReference>
<comment type="pathway">
    <text evidence="1 6">Cofactor biosynthesis; (R)-pantothenate biosynthesis; (R)-pantoate from 3-methyl-2-oxobutanoate: step 1/2.</text>
</comment>
<keyword evidence="8" id="KW-0489">Methyltransferase</keyword>
<evidence type="ECO:0000313" key="8">
    <source>
        <dbReference type="EMBL" id="TGZ83880.1"/>
    </source>
</evidence>
<dbReference type="InParanoid" id="A0A4S2N3U8"/>
<dbReference type="OrthoDB" id="425211at2759"/>
<dbReference type="FunCoup" id="A0A4S2N3U8">
    <property type="interactions" value="146"/>
</dbReference>
<feature type="region of interest" description="Disordered" evidence="7">
    <location>
        <begin position="46"/>
        <end position="79"/>
    </location>
</feature>
<dbReference type="Pfam" id="PF02548">
    <property type="entry name" value="Pantoate_transf"/>
    <property type="match status" value="1"/>
</dbReference>
<dbReference type="InterPro" id="IPR015813">
    <property type="entry name" value="Pyrv/PenolPyrv_kinase-like_dom"/>
</dbReference>
<dbReference type="GO" id="GO:0005739">
    <property type="term" value="C:mitochondrion"/>
    <property type="evidence" value="ECO:0007669"/>
    <property type="project" value="TreeGrafter"/>
</dbReference>
<accession>A0A4S2N3U8</accession>
<comment type="function">
    <text evidence="6">Catalyzes the reversible reaction in which hydroxymethyl group from 5,10-methylenetetrahydrofolate is transferred onto alpha-ketoisovalerate to form ketopantoate.</text>
</comment>
<comment type="similarity">
    <text evidence="2 6">Belongs to the PanB family.</text>
</comment>
<evidence type="ECO:0000256" key="3">
    <source>
        <dbReference type="ARBA" id="ARBA00012618"/>
    </source>
</evidence>
<gene>
    <name evidence="8" type="ORF">EX30DRAFT_338480</name>
</gene>
<dbReference type="EC" id="2.1.2.11" evidence="3 6"/>
<evidence type="ECO:0000256" key="4">
    <source>
        <dbReference type="ARBA" id="ARBA00022679"/>
    </source>
</evidence>